<dbReference type="InterPro" id="IPR021833">
    <property type="entry name" value="DUF3425"/>
</dbReference>
<feature type="compositionally biased region" description="Basic and acidic residues" evidence="1">
    <location>
        <begin position="1"/>
        <end position="11"/>
    </location>
</feature>
<feature type="region of interest" description="Disordered" evidence="1">
    <location>
        <begin position="110"/>
        <end position="130"/>
    </location>
</feature>
<dbReference type="Pfam" id="PF11905">
    <property type="entry name" value="DUF3425"/>
    <property type="match status" value="1"/>
</dbReference>
<feature type="compositionally biased region" description="Polar residues" evidence="1">
    <location>
        <begin position="114"/>
        <end position="130"/>
    </location>
</feature>
<dbReference type="Proteomes" id="UP000319160">
    <property type="component" value="Unassembled WGS sequence"/>
</dbReference>
<gene>
    <name evidence="2" type="ORF">FHL15_010284</name>
</gene>
<dbReference type="PANTHER" id="PTHR38116:SF8">
    <property type="entry name" value="BZIP DOMAIN-CONTAINING PROTEIN"/>
    <property type="match status" value="1"/>
</dbReference>
<evidence type="ECO:0000256" key="1">
    <source>
        <dbReference type="SAM" id="MobiDB-lite"/>
    </source>
</evidence>
<protein>
    <recommendedName>
        <fullName evidence="4">BZIP domain-containing protein</fullName>
    </recommendedName>
</protein>
<evidence type="ECO:0000313" key="2">
    <source>
        <dbReference type="EMBL" id="TRX88825.1"/>
    </source>
</evidence>
<keyword evidence="3" id="KW-1185">Reference proteome</keyword>
<dbReference type="CDD" id="cd14688">
    <property type="entry name" value="bZIP_YAP"/>
    <property type="match status" value="1"/>
</dbReference>
<dbReference type="EMBL" id="VFLP01000079">
    <property type="protein sequence ID" value="TRX88825.1"/>
    <property type="molecule type" value="Genomic_DNA"/>
</dbReference>
<comment type="caution">
    <text evidence="2">The sequence shown here is derived from an EMBL/GenBank/DDBJ whole genome shotgun (WGS) entry which is preliminary data.</text>
</comment>
<reference evidence="3" key="1">
    <citation type="submission" date="2019-06" db="EMBL/GenBank/DDBJ databases">
        <title>Draft genome sequence of the griseofulvin-producing fungus Xylaria cubensis strain G536.</title>
        <authorList>
            <person name="Mead M.E."/>
            <person name="Raja H.A."/>
            <person name="Steenwyk J.L."/>
            <person name="Knowles S.L."/>
            <person name="Oberlies N.H."/>
            <person name="Rokas A."/>
        </authorList>
    </citation>
    <scope>NUCLEOTIDE SEQUENCE [LARGE SCALE GENOMIC DNA]</scope>
    <source>
        <strain evidence="3">G536</strain>
    </source>
</reference>
<name>A0A553HLI5_9PEZI</name>
<dbReference type="PANTHER" id="PTHR38116">
    <property type="entry name" value="CHROMOSOME 7, WHOLE GENOME SHOTGUN SEQUENCE"/>
    <property type="match status" value="1"/>
</dbReference>
<evidence type="ECO:0008006" key="4">
    <source>
        <dbReference type="Google" id="ProtNLM"/>
    </source>
</evidence>
<sequence length="949" mass="103846">MNSNQEPEHPDPMVQRPSKKRVVTAARKEQNKLAQRAYRRRQKELKKVQKQSVISGSRRLEPRKDEVHIPCTSGFSSSSGCDTRPEKSHLVADLLCSLLRGVESSVRSNLDVENPSTVSPQLAPNQSSHSASRDGVAIDLLASITTLLADDTDAHPPGLINMVNMALGLRGSLEENSTTVFRACLSNAICIGLSLTELMYCERPCMSPFYRPMAQRNDDSTILVATSSYDSLPPSLRPTPAQILIPHHACLDLIPLPRLRERAILMCAALPHTFSLWEMKLDIYTRNALVCQGRDTSSGLVSEPWDMRSWQAAPWFVSKWKMAVDADEIKTSLAVPGIPESHRDNATALFISLLAFAGQATAVSWYFLRYYPASGQKFTSFSGTMKIPTQPQAATIYVWPGLQPTDNSGVYQNVLDGRSGTWWIGSGWCCSNPSLPWGSGFNTNAGETVTFKNTLGSSAWTSTLTRSSTGETVSNDFALTSKSFNQALFAIELYDVAWNFGQVAFSNVVITSTGSSDSSWCNSNPENYNGATVYSISGVSASVSGNTVTSTRRRATESSLRRGTDLNNTTSQVLIENAHALTRFHVNQYRVNTKYDKAVIGPRSSLQMPDPGIFGRIRNRAQTVILFLRRGVLSSWDSHSNKRAAVAAVTVAVPLNFGIDTILSTLSLETADQRLAQPHRQSPHYRLRKKRMALKNTVLLLTAALGALAGPVTRRPAELPVAVIEGASKDLNSLELPQANQAILLFRSRLGENGTNALIAPDVAAADTFWHKTLSNSTTGKFVGGTMRAQGYAPRSFFNSTTVALWFYFGGTGWPNDFLASSPEHYLSLSGAGVRDPKAALESIENWGPGPITYFKGFPEPKPDFIPTLEEFPADYQRPLALQLADGTVFAHSLTAFRDLPGGIGVEIYQGIWIPESAPSEVLQGLRAHITVEFSNWLKLAYKKALKAA</sequence>
<dbReference type="OrthoDB" id="5973539at2759"/>
<proteinExistence type="predicted"/>
<organism evidence="2 3">
    <name type="scientific">Xylaria flabelliformis</name>
    <dbReference type="NCBI Taxonomy" id="2512241"/>
    <lineage>
        <taxon>Eukaryota</taxon>
        <taxon>Fungi</taxon>
        <taxon>Dikarya</taxon>
        <taxon>Ascomycota</taxon>
        <taxon>Pezizomycotina</taxon>
        <taxon>Sordariomycetes</taxon>
        <taxon>Xylariomycetidae</taxon>
        <taxon>Xylariales</taxon>
        <taxon>Xylariaceae</taxon>
        <taxon>Xylaria</taxon>
    </lineage>
</organism>
<feature type="region of interest" description="Disordered" evidence="1">
    <location>
        <begin position="1"/>
        <end position="60"/>
    </location>
</feature>
<evidence type="ECO:0000313" key="3">
    <source>
        <dbReference type="Proteomes" id="UP000319160"/>
    </source>
</evidence>
<accession>A0A553HLI5</accession>
<dbReference type="STRING" id="2512241.A0A553HLI5"/>
<dbReference type="AlphaFoldDB" id="A0A553HLI5"/>